<feature type="transmembrane region" description="Helical" evidence="17">
    <location>
        <begin position="14"/>
        <end position="36"/>
    </location>
</feature>
<evidence type="ECO:0000256" key="2">
    <source>
        <dbReference type="ARBA" id="ARBA00022676"/>
    </source>
</evidence>
<dbReference type="PROSITE" id="PS00428">
    <property type="entry name" value="FTSW_RODA_SPOVE"/>
    <property type="match status" value="1"/>
</dbReference>
<organism evidence="18 19">
    <name type="scientific">Succiniclasticum ruminis DSM 9236</name>
    <dbReference type="NCBI Taxonomy" id="1123323"/>
    <lineage>
        <taxon>Bacteria</taxon>
        <taxon>Bacillati</taxon>
        <taxon>Bacillota</taxon>
        <taxon>Negativicutes</taxon>
        <taxon>Acidaminococcales</taxon>
        <taxon>Acidaminococcaceae</taxon>
        <taxon>Succiniclasticum</taxon>
    </lineage>
</organism>
<dbReference type="STRING" id="1123323.SAMN05216245_10563"/>
<feature type="transmembrane region" description="Helical" evidence="17">
    <location>
        <begin position="279"/>
        <end position="299"/>
    </location>
</feature>
<comment type="catalytic activity">
    <reaction evidence="15">
        <text>[GlcNAc-(1-&gt;4)-Mur2Ac(oyl-L-Ala-gamma-D-Glu-L-Lys-D-Ala-D-Ala)](n)-di-trans,octa-cis-undecaprenyl diphosphate + beta-D-GlcNAc-(1-&gt;4)-Mur2Ac(oyl-L-Ala-gamma-D-Glu-L-Lys-D-Ala-D-Ala)-di-trans,octa-cis-undecaprenyl diphosphate = [GlcNAc-(1-&gt;4)-Mur2Ac(oyl-L-Ala-gamma-D-Glu-L-Lys-D-Ala-D-Ala)](n+1)-di-trans,octa-cis-undecaprenyl diphosphate + di-trans,octa-cis-undecaprenyl diphosphate + H(+)</text>
        <dbReference type="Rhea" id="RHEA:23708"/>
        <dbReference type="Rhea" id="RHEA-COMP:9602"/>
        <dbReference type="Rhea" id="RHEA-COMP:9603"/>
        <dbReference type="ChEBI" id="CHEBI:15378"/>
        <dbReference type="ChEBI" id="CHEBI:58405"/>
        <dbReference type="ChEBI" id="CHEBI:60033"/>
        <dbReference type="ChEBI" id="CHEBI:78435"/>
        <dbReference type="EC" id="2.4.99.28"/>
    </reaction>
</comment>
<evidence type="ECO:0000313" key="19">
    <source>
        <dbReference type="Proteomes" id="UP000198896"/>
    </source>
</evidence>
<sequence length="404" mass="44453">MRERFMLWENPKDAIITLMILLMVIGCVNVFSASFVKAEAMTGNPYHFLVRYLIYAAVGGVMFWVTAFHLNYKRMMSPRFYKVVVGVTILLLAATLGVGTVVNGSRRWIYIAGFSLQASELAKVSVILMAASFLGDRLQQGKRVSLLGYPSNEALLFTLAFAALIFLQPDMGTATIVFALMLGMYVLAGIPKRQIVYLIGLGVAIAGLAMMAPYRRARIFLWLDPWKDAQGGGYQMTQSLMAIGSGGLTGLPWGQGSSKFFYLPEAHTDFAFAIFCQEWGYIGALFLIACFVIMAWAMVTIAMNTKDRRGYMLVAGATLFLIGQAAANMAMVTGLLPVIGVPLMFISYGGTSLIANMFTLGLIISVYRNESARETMEERIAAGLPPTEDSRLRVVSSNRNRRPF</sequence>
<evidence type="ECO:0000256" key="17">
    <source>
        <dbReference type="SAM" id="Phobius"/>
    </source>
</evidence>
<feature type="transmembrane region" description="Helical" evidence="17">
    <location>
        <begin position="48"/>
        <end position="68"/>
    </location>
</feature>
<feature type="transmembrane region" description="Helical" evidence="17">
    <location>
        <begin position="345"/>
        <end position="367"/>
    </location>
</feature>
<evidence type="ECO:0000256" key="4">
    <source>
        <dbReference type="ARBA" id="ARBA00022692"/>
    </source>
</evidence>
<dbReference type="GO" id="GO:0032153">
    <property type="term" value="C:cell division site"/>
    <property type="evidence" value="ECO:0007669"/>
    <property type="project" value="TreeGrafter"/>
</dbReference>
<feature type="transmembrane region" description="Helical" evidence="17">
    <location>
        <begin position="146"/>
        <end position="165"/>
    </location>
</feature>
<dbReference type="PANTHER" id="PTHR30474:SF2">
    <property type="entry name" value="PEPTIDOGLYCAN GLYCOSYLTRANSFERASE FTSW-RELATED"/>
    <property type="match status" value="1"/>
</dbReference>
<evidence type="ECO:0000256" key="12">
    <source>
        <dbReference type="ARBA" id="ARBA00041185"/>
    </source>
</evidence>
<dbReference type="GO" id="GO:0009252">
    <property type="term" value="P:peptidoglycan biosynthetic process"/>
    <property type="evidence" value="ECO:0007669"/>
    <property type="project" value="UniProtKB-KW"/>
</dbReference>
<feature type="transmembrane region" description="Helical" evidence="17">
    <location>
        <begin position="195"/>
        <end position="214"/>
    </location>
</feature>
<evidence type="ECO:0000256" key="11">
    <source>
        <dbReference type="ARBA" id="ARBA00038053"/>
    </source>
</evidence>
<evidence type="ECO:0000256" key="13">
    <source>
        <dbReference type="ARBA" id="ARBA00041418"/>
    </source>
</evidence>
<dbReference type="Pfam" id="PF01098">
    <property type="entry name" value="FTSW_RODA_SPOVE"/>
    <property type="match status" value="1"/>
</dbReference>
<dbReference type="EC" id="2.4.99.28" evidence="14"/>
<evidence type="ECO:0000256" key="7">
    <source>
        <dbReference type="ARBA" id="ARBA00022989"/>
    </source>
</evidence>
<keyword evidence="18" id="KW-0132">Cell division</keyword>
<reference evidence="18 19" key="1">
    <citation type="submission" date="2016-10" db="EMBL/GenBank/DDBJ databases">
        <authorList>
            <person name="de Groot N.N."/>
        </authorList>
    </citation>
    <scope>NUCLEOTIDE SEQUENCE [LARGE SCALE GENOMIC DNA]</scope>
    <source>
        <strain evidence="18 19">DSM 9236</strain>
    </source>
</reference>
<comment type="subcellular location">
    <subcellularLocation>
        <location evidence="1">Membrane</location>
        <topology evidence="1">Multi-pass membrane protein</topology>
    </subcellularLocation>
</comment>
<dbReference type="EMBL" id="FONL01000005">
    <property type="protein sequence ID" value="SFE39347.1"/>
    <property type="molecule type" value="Genomic_DNA"/>
</dbReference>
<evidence type="ECO:0000256" key="9">
    <source>
        <dbReference type="ARBA" id="ARBA00032370"/>
    </source>
</evidence>
<name>A0A1I2A6D3_9FIRM</name>
<feature type="transmembrane region" description="Helical" evidence="17">
    <location>
        <begin position="311"/>
        <end position="339"/>
    </location>
</feature>
<proteinExistence type="inferred from homology"/>
<dbReference type="InterPro" id="IPR018365">
    <property type="entry name" value="Cell_cycle_FtsW-rel_CS"/>
</dbReference>
<keyword evidence="2" id="KW-0328">Glycosyltransferase</keyword>
<dbReference type="AlphaFoldDB" id="A0A1I2A6D3"/>
<keyword evidence="18" id="KW-0131">Cell cycle</keyword>
<evidence type="ECO:0000256" key="8">
    <source>
        <dbReference type="ARBA" id="ARBA00023136"/>
    </source>
</evidence>
<dbReference type="GO" id="GO:0008955">
    <property type="term" value="F:peptidoglycan glycosyltransferase activity"/>
    <property type="evidence" value="ECO:0007669"/>
    <property type="project" value="UniProtKB-EC"/>
</dbReference>
<evidence type="ECO:0000256" key="10">
    <source>
        <dbReference type="ARBA" id="ARBA00033270"/>
    </source>
</evidence>
<feature type="transmembrane region" description="Helical" evidence="17">
    <location>
        <begin position="80"/>
        <end position="102"/>
    </location>
</feature>
<dbReference type="GO" id="GO:0051301">
    <property type="term" value="P:cell division"/>
    <property type="evidence" value="ECO:0007669"/>
    <property type="project" value="UniProtKB-KW"/>
</dbReference>
<evidence type="ECO:0000256" key="14">
    <source>
        <dbReference type="ARBA" id="ARBA00044770"/>
    </source>
</evidence>
<keyword evidence="3" id="KW-0808">Transferase</keyword>
<evidence type="ECO:0000313" key="18">
    <source>
        <dbReference type="EMBL" id="SFE39347.1"/>
    </source>
</evidence>
<keyword evidence="19" id="KW-1185">Reference proteome</keyword>
<accession>A0A1I2A6D3</accession>
<keyword evidence="8 17" id="KW-0472">Membrane</keyword>
<evidence type="ECO:0000256" key="6">
    <source>
        <dbReference type="ARBA" id="ARBA00022984"/>
    </source>
</evidence>
<evidence type="ECO:0000256" key="5">
    <source>
        <dbReference type="ARBA" id="ARBA00022960"/>
    </source>
</evidence>
<dbReference type="PANTHER" id="PTHR30474">
    <property type="entry name" value="CELL CYCLE PROTEIN"/>
    <property type="match status" value="1"/>
</dbReference>
<evidence type="ECO:0000256" key="1">
    <source>
        <dbReference type="ARBA" id="ARBA00004141"/>
    </source>
</evidence>
<keyword evidence="5" id="KW-0133">Cell shape</keyword>
<dbReference type="InterPro" id="IPR001182">
    <property type="entry name" value="FtsW/RodA"/>
</dbReference>
<keyword evidence="4 17" id="KW-0812">Transmembrane</keyword>
<comment type="function">
    <text evidence="16">Peptidoglycan polymerase that is essential for cell division.</text>
</comment>
<keyword evidence="6" id="KW-0573">Peptidoglycan synthesis</keyword>
<comment type="similarity">
    <text evidence="11">Belongs to the SEDS family. FtsW subfamily.</text>
</comment>
<dbReference type="PROSITE" id="PS51257">
    <property type="entry name" value="PROKAR_LIPOPROTEIN"/>
    <property type="match status" value="1"/>
</dbReference>
<dbReference type="RefSeq" id="WP_093913246.1">
    <property type="nucleotide sequence ID" value="NZ_FONL01000005.1"/>
</dbReference>
<dbReference type="GO" id="GO:0015648">
    <property type="term" value="F:lipid-linked peptidoglycan transporter activity"/>
    <property type="evidence" value="ECO:0007669"/>
    <property type="project" value="TreeGrafter"/>
</dbReference>
<dbReference type="GO" id="GO:0005886">
    <property type="term" value="C:plasma membrane"/>
    <property type="evidence" value="ECO:0007669"/>
    <property type="project" value="TreeGrafter"/>
</dbReference>
<evidence type="ECO:0000256" key="16">
    <source>
        <dbReference type="ARBA" id="ARBA00049966"/>
    </source>
</evidence>
<protein>
    <recommendedName>
        <fullName evidence="12">Probable peptidoglycan glycosyltransferase FtsW</fullName>
        <ecNumber evidence="14">2.4.99.28</ecNumber>
    </recommendedName>
    <alternativeName>
        <fullName evidence="13">Cell division protein FtsW</fullName>
    </alternativeName>
    <alternativeName>
        <fullName evidence="10">Cell wall polymerase</fullName>
    </alternativeName>
    <alternativeName>
        <fullName evidence="9">Peptidoglycan polymerase</fullName>
    </alternativeName>
</protein>
<dbReference type="GO" id="GO:0008360">
    <property type="term" value="P:regulation of cell shape"/>
    <property type="evidence" value="ECO:0007669"/>
    <property type="project" value="UniProtKB-KW"/>
</dbReference>
<dbReference type="Proteomes" id="UP000198896">
    <property type="component" value="Unassembled WGS sequence"/>
</dbReference>
<gene>
    <name evidence="18" type="ORF">SAMN05216245_10563</name>
</gene>
<keyword evidence="7 17" id="KW-1133">Transmembrane helix</keyword>
<dbReference type="OrthoDB" id="9812661at2"/>
<evidence type="ECO:0000256" key="3">
    <source>
        <dbReference type="ARBA" id="ARBA00022679"/>
    </source>
</evidence>
<feature type="transmembrane region" description="Helical" evidence="17">
    <location>
        <begin position="171"/>
        <end position="188"/>
    </location>
</feature>
<evidence type="ECO:0000256" key="15">
    <source>
        <dbReference type="ARBA" id="ARBA00049902"/>
    </source>
</evidence>